<accession>A0A4R2GMN6</accession>
<evidence type="ECO:0000256" key="2">
    <source>
        <dbReference type="ARBA" id="ARBA00022748"/>
    </source>
</evidence>
<feature type="domain" description="Thioredoxin" evidence="4">
    <location>
        <begin position="241"/>
        <end position="387"/>
    </location>
</feature>
<dbReference type="PANTHER" id="PTHR43640">
    <property type="entry name" value="OS07G0260300 PROTEIN"/>
    <property type="match status" value="1"/>
</dbReference>
<dbReference type="CDD" id="cd02966">
    <property type="entry name" value="TlpA_like_family"/>
    <property type="match status" value="1"/>
</dbReference>
<evidence type="ECO:0000313" key="5">
    <source>
        <dbReference type="EMBL" id="TCO10554.1"/>
    </source>
</evidence>
<protein>
    <submittedName>
        <fullName evidence="5">Thiol-disulfide isomerase/thioredoxin</fullName>
    </submittedName>
</protein>
<dbReference type="AlphaFoldDB" id="A0A4R2GMN6"/>
<dbReference type="PANTHER" id="PTHR43640:SF1">
    <property type="entry name" value="THIOREDOXIN-DEPENDENT PEROXIREDOXIN"/>
    <property type="match status" value="1"/>
</dbReference>
<dbReference type="Proteomes" id="UP000295221">
    <property type="component" value="Unassembled WGS sequence"/>
</dbReference>
<evidence type="ECO:0000256" key="3">
    <source>
        <dbReference type="ARBA" id="ARBA00023284"/>
    </source>
</evidence>
<dbReference type="InterPro" id="IPR047262">
    <property type="entry name" value="PRX-like1"/>
</dbReference>
<sequence>MKINIFLRNCAIAVMAFSAIQSCKVPSRDGDLFEPNPIVLERMEVETLETGSKMPPFELPDMYGQMVSHEQFSNAEILVIAFISNHCPTSQAYEDRIIRFVEDYQDKGVTLVAINPNSPFGLLPEECSYSDLDDTFETMSIRAEHKGYNFTYLYDGDNHAVSLLFGPVSTPHFFVFDSERKLRYNGRMDEIERPGTANGEDLRKAVDQILAGEEVSNPRTSAFGCSVKWSWLDEWVSRINREWKEQEINIDFIDKNGVKEIMANDTENLRLVNVWASWCGPCVQELPDLLEINRYYRNRRFEMVMISADSPDKKDDALRILRNNHMAVSNFIFNDTKRDDLINAIDPDWRGAIPYTLLIEPGGNIIYKHQGVINDLELKRIIVEHPLLGRYY</sequence>
<evidence type="ECO:0000259" key="4">
    <source>
        <dbReference type="PROSITE" id="PS51352"/>
    </source>
</evidence>
<gene>
    <name evidence="5" type="ORF">EV194_101184</name>
</gene>
<dbReference type="InterPro" id="IPR000866">
    <property type="entry name" value="AhpC/TSA"/>
</dbReference>
<comment type="caution">
    <text evidence="5">The sequence shown here is derived from an EMBL/GenBank/DDBJ whole genome shotgun (WGS) entry which is preliminary data.</text>
</comment>
<keyword evidence="2" id="KW-0201">Cytochrome c-type biogenesis</keyword>
<organism evidence="5 6">
    <name type="scientific">Natronoflexus pectinivorans</name>
    <dbReference type="NCBI Taxonomy" id="682526"/>
    <lineage>
        <taxon>Bacteria</taxon>
        <taxon>Pseudomonadati</taxon>
        <taxon>Bacteroidota</taxon>
        <taxon>Bacteroidia</taxon>
        <taxon>Marinilabiliales</taxon>
        <taxon>Marinilabiliaceae</taxon>
        <taxon>Natronoflexus</taxon>
    </lineage>
</organism>
<name>A0A4R2GMN6_9BACT</name>
<comment type="subcellular location">
    <subcellularLocation>
        <location evidence="1">Cell envelope</location>
    </subcellularLocation>
</comment>
<dbReference type="PROSITE" id="PS51257">
    <property type="entry name" value="PROKAR_LIPOPROTEIN"/>
    <property type="match status" value="1"/>
</dbReference>
<reference evidence="5 6" key="1">
    <citation type="submission" date="2019-03" db="EMBL/GenBank/DDBJ databases">
        <title>Genomic Encyclopedia of Type Strains, Phase IV (KMG-IV): sequencing the most valuable type-strain genomes for metagenomic binning, comparative biology and taxonomic classification.</title>
        <authorList>
            <person name="Goeker M."/>
        </authorList>
    </citation>
    <scope>NUCLEOTIDE SEQUENCE [LARGE SCALE GENOMIC DNA]</scope>
    <source>
        <strain evidence="5 6">DSM 24179</strain>
    </source>
</reference>
<dbReference type="SUPFAM" id="SSF52833">
    <property type="entry name" value="Thioredoxin-like"/>
    <property type="match status" value="2"/>
</dbReference>
<keyword evidence="6" id="KW-1185">Reference proteome</keyword>
<dbReference type="Gene3D" id="3.40.30.10">
    <property type="entry name" value="Glutaredoxin"/>
    <property type="match status" value="2"/>
</dbReference>
<dbReference type="InterPro" id="IPR017937">
    <property type="entry name" value="Thioredoxin_CS"/>
</dbReference>
<dbReference type="InterPro" id="IPR036249">
    <property type="entry name" value="Thioredoxin-like_sf"/>
</dbReference>
<dbReference type="InterPro" id="IPR013740">
    <property type="entry name" value="Redoxin"/>
</dbReference>
<dbReference type="CDD" id="cd02969">
    <property type="entry name" value="PRX_like1"/>
    <property type="match status" value="1"/>
</dbReference>
<dbReference type="InterPro" id="IPR013766">
    <property type="entry name" value="Thioredoxin_domain"/>
</dbReference>
<feature type="domain" description="Thioredoxin" evidence="4">
    <location>
        <begin position="48"/>
        <end position="211"/>
    </location>
</feature>
<dbReference type="GO" id="GO:0016209">
    <property type="term" value="F:antioxidant activity"/>
    <property type="evidence" value="ECO:0007669"/>
    <property type="project" value="InterPro"/>
</dbReference>
<dbReference type="RefSeq" id="WP_165921767.1">
    <property type="nucleotide sequence ID" value="NZ_SLWK01000001.1"/>
</dbReference>
<dbReference type="GO" id="GO:0016491">
    <property type="term" value="F:oxidoreductase activity"/>
    <property type="evidence" value="ECO:0007669"/>
    <property type="project" value="InterPro"/>
</dbReference>
<evidence type="ECO:0000256" key="1">
    <source>
        <dbReference type="ARBA" id="ARBA00004196"/>
    </source>
</evidence>
<keyword evidence="3" id="KW-0676">Redox-active center</keyword>
<dbReference type="EMBL" id="SLWK01000001">
    <property type="protein sequence ID" value="TCO10554.1"/>
    <property type="molecule type" value="Genomic_DNA"/>
</dbReference>
<dbReference type="Pfam" id="PF00578">
    <property type="entry name" value="AhpC-TSA"/>
    <property type="match status" value="1"/>
</dbReference>
<proteinExistence type="predicted"/>
<evidence type="ECO:0000313" key="6">
    <source>
        <dbReference type="Proteomes" id="UP000295221"/>
    </source>
</evidence>
<dbReference type="PROSITE" id="PS51352">
    <property type="entry name" value="THIOREDOXIN_2"/>
    <property type="match status" value="2"/>
</dbReference>
<keyword evidence="5" id="KW-0413">Isomerase</keyword>
<dbReference type="Pfam" id="PF08534">
    <property type="entry name" value="Redoxin"/>
    <property type="match status" value="1"/>
</dbReference>
<dbReference type="PROSITE" id="PS00194">
    <property type="entry name" value="THIOREDOXIN_1"/>
    <property type="match status" value="1"/>
</dbReference>
<dbReference type="GO" id="GO:0016853">
    <property type="term" value="F:isomerase activity"/>
    <property type="evidence" value="ECO:0007669"/>
    <property type="project" value="UniProtKB-KW"/>
</dbReference>